<evidence type="ECO:0000313" key="9">
    <source>
        <dbReference type="EMBL" id="GGF74891.1"/>
    </source>
</evidence>
<evidence type="ECO:0000256" key="1">
    <source>
        <dbReference type="ARBA" id="ARBA00004613"/>
    </source>
</evidence>
<evidence type="ECO:0000256" key="3">
    <source>
        <dbReference type="ARBA" id="ARBA00022651"/>
    </source>
</evidence>
<dbReference type="Gene3D" id="3.40.50.1820">
    <property type="entry name" value="alpha/beta hydrolase"/>
    <property type="match status" value="1"/>
</dbReference>
<keyword evidence="10" id="KW-1185">Reference proteome</keyword>
<gene>
    <name evidence="9" type="ORF">GCM10007301_38460</name>
</gene>
<evidence type="ECO:0000256" key="8">
    <source>
        <dbReference type="SAM" id="SignalP"/>
    </source>
</evidence>
<comment type="subcellular location">
    <subcellularLocation>
        <location evidence="1">Secreted</location>
    </subcellularLocation>
</comment>
<keyword evidence="7" id="KW-0624">Polysaccharide degradation</keyword>
<keyword evidence="2" id="KW-0964">Secreted</keyword>
<dbReference type="GO" id="GO:0045493">
    <property type="term" value="P:xylan catabolic process"/>
    <property type="evidence" value="ECO:0007669"/>
    <property type="project" value="UniProtKB-KW"/>
</dbReference>
<evidence type="ECO:0000313" key="10">
    <source>
        <dbReference type="Proteomes" id="UP000606044"/>
    </source>
</evidence>
<dbReference type="Proteomes" id="UP000606044">
    <property type="component" value="Unassembled WGS sequence"/>
</dbReference>
<dbReference type="InterPro" id="IPR043595">
    <property type="entry name" value="FaeB/C/D"/>
</dbReference>
<keyword evidence="3" id="KW-0858">Xylan degradation</keyword>
<reference evidence="9" key="1">
    <citation type="journal article" date="2014" name="Int. J. Syst. Evol. Microbiol.">
        <title>Complete genome sequence of Corynebacterium casei LMG S-19264T (=DSM 44701T), isolated from a smear-ripened cheese.</title>
        <authorList>
            <consortium name="US DOE Joint Genome Institute (JGI-PGF)"/>
            <person name="Walter F."/>
            <person name="Albersmeier A."/>
            <person name="Kalinowski J."/>
            <person name="Ruckert C."/>
        </authorList>
    </citation>
    <scope>NUCLEOTIDE SEQUENCE</scope>
    <source>
        <strain evidence="9">CCM 7897</strain>
    </source>
</reference>
<evidence type="ECO:0000256" key="6">
    <source>
        <dbReference type="ARBA" id="ARBA00023277"/>
    </source>
</evidence>
<dbReference type="RefSeq" id="WP_210324252.1">
    <property type="nucleotide sequence ID" value="NZ_BMCT01000006.1"/>
</dbReference>
<keyword evidence="4 8" id="KW-0732">Signal</keyword>
<feature type="signal peptide" evidence="8">
    <location>
        <begin position="1"/>
        <end position="37"/>
    </location>
</feature>
<evidence type="ECO:0000256" key="2">
    <source>
        <dbReference type="ARBA" id="ARBA00022525"/>
    </source>
</evidence>
<sequence>MVEPLMDQSDFRRFARRVIAAAFFVAALPFAPAPASAMDGTGQIAVGGTLRSFAIHVPDGPAPAGGFPLILAFHGGGMQGEGMRRLTGLDRMADARRFIAVYPDGVDGHWNDGRSTIRNPQDDVRFVAVLLDQLARAHPVDQGRIYATGLSNGALFAERIGCDLSRRIAGIAPVAGTLPVDMSGCRPARRVAVLQIGGTADPIMPFNGGPVADFGGRGEGGSVLSVARTAAFWAQANGCGGAGAPEALRPLRPVLDPTRVLRTRYGCPAASRVTVLTVVGGGHTWPGGPQYAPVLVVGRASHQFDATGAMVDFFLTLPRR</sequence>
<dbReference type="GO" id="GO:0030600">
    <property type="term" value="F:feruloyl esterase activity"/>
    <property type="evidence" value="ECO:0007669"/>
    <property type="project" value="InterPro"/>
</dbReference>
<keyword evidence="5" id="KW-0378">Hydrolase</keyword>
<dbReference type="PANTHER" id="PTHR38050:SF2">
    <property type="entry name" value="FERULOYL ESTERASE C-RELATED"/>
    <property type="match status" value="1"/>
</dbReference>
<evidence type="ECO:0000256" key="5">
    <source>
        <dbReference type="ARBA" id="ARBA00022801"/>
    </source>
</evidence>
<name>A0A917FGC1_9HYPH</name>
<reference evidence="9" key="2">
    <citation type="submission" date="2020-09" db="EMBL/GenBank/DDBJ databases">
        <authorList>
            <person name="Sun Q."/>
            <person name="Sedlacek I."/>
        </authorList>
    </citation>
    <scope>NUCLEOTIDE SEQUENCE</scope>
    <source>
        <strain evidence="9">CCM 7897</strain>
    </source>
</reference>
<dbReference type="AlphaFoldDB" id="A0A917FGC1"/>
<evidence type="ECO:0000256" key="4">
    <source>
        <dbReference type="ARBA" id="ARBA00022729"/>
    </source>
</evidence>
<dbReference type="PANTHER" id="PTHR38050">
    <property type="match status" value="1"/>
</dbReference>
<dbReference type="GO" id="GO:0005576">
    <property type="term" value="C:extracellular region"/>
    <property type="evidence" value="ECO:0007669"/>
    <property type="project" value="UniProtKB-SubCell"/>
</dbReference>
<feature type="chain" id="PRO_5037018755" evidence="8">
    <location>
        <begin position="38"/>
        <end position="320"/>
    </location>
</feature>
<protein>
    <submittedName>
        <fullName evidence="9">Esterase</fullName>
    </submittedName>
</protein>
<evidence type="ECO:0000256" key="7">
    <source>
        <dbReference type="ARBA" id="ARBA00023326"/>
    </source>
</evidence>
<proteinExistence type="predicted"/>
<accession>A0A917FGC1</accession>
<dbReference type="EMBL" id="BMCT01000006">
    <property type="protein sequence ID" value="GGF74891.1"/>
    <property type="molecule type" value="Genomic_DNA"/>
</dbReference>
<keyword evidence="6" id="KW-0119">Carbohydrate metabolism</keyword>
<comment type="caution">
    <text evidence="9">The sequence shown here is derived from an EMBL/GenBank/DDBJ whole genome shotgun (WGS) entry which is preliminary data.</text>
</comment>
<dbReference type="SUPFAM" id="SSF53474">
    <property type="entry name" value="alpha/beta-Hydrolases"/>
    <property type="match status" value="1"/>
</dbReference>
<organism evidence="9 10">
    <name type="scientific">Azorhizobium oxalatiphilum</name>
    <dbReference type="NCBI Taxonomy" id="980631"/>
    <lineage>
        <taxon>Bacteria</taxon>
        <taxon>Pseudomonadati</taxon>
        <taxon>Pseudomonadota</taxon>
        <taxon>Alphaproteobacteria</taxon>
        <taxon>Hyphomicrobiales</taxon>
        <taxon>Xanthobacteraceae</taxon>
        <taxon>Azorhizobium</taxon>
    </lineage>
</organism>
<dbReference type="InterPro" id="IPR029058">
    <property type="entry name" value="AB_hydrolase_fold"/>
</dbReference>